<keyword evidence="16" id="KW-0325">Glycoprotein</keyword>
<keyword evidence="12" id="KW-0520">NAD</keyword>
<evidence type="ECO:0000256" key="13">
    <source>
        <dbReference type="ARBA" id="ARBA00023136"/>
    </source>
</evidence>
<evidence type="ECO:0000256" key="12">
    <source>
        <dbReference type="ARBA" id="ARBA00023027"/>
    </source>
</evidence>
<comment type="similarity">
    <text evidence="4">Belongs to the interleukin-1 receptor family.</text>
</comment>
<dbReference type="PRINTS" id="PR01537">
    <property type="entry name" value="INTRLKN1R1F"/>
</dbReference>
<dbReference type="Proteomes" id="UP000504623">
    <property type="component" value="Unplaced"/>
</dbReference>
<evidence type="ECO:0000256" key="8">
    <source>
        <dbReference type="ARBA" id="ARBA00022729"/>
    </source>
</evidence>
<dbReference type="InterPro" id="IPR007110">
    <property type="entry name" value="Ig-like_dom"/>
</dbReference>
<proteinExistence type="inferred from homology"/>
<keyword evidence="14" id="KW-1015">Disulfide bond</keyword>
<dbReference type="FunFam" id="2.60.40.10:FF:000284">
    <property type="entry name" value="interleukin-1 receptor accessory protein-like 1"/>
    <property type="match status" value="1"/>
</dbReference>
<comment type="subcellular location">
    <subcellularLocation>
        <location evidence="1">Cell membrane</location>
    </subcellularLocation>
    <subcellularLocation>
        <location evidence="2">Membrane</location>
        <topology evidence="2">Single-pass type I membrane protein</topology>
    </subcellularLocation>
    <subcellularLocation>
        <location evidence="3">Secreted</location>
    </subcellularLocation>
</comment>
<evidence type="ECO:0000256" key="9">
    <source>
        <dbReference type="ARBA" id="ARBA00022737"/>
    </source>
</evidence>
<dbReference type="SUPFAM" id="SSF52200">
    <property type="entry name" value="Toll/Interleukin receptor TIR domain"/>
    <property type="match status" value="1"/>
</dbReference>
<dbReference type="GO" id="GO:0016787">
    <property type="term" value="F:hydrolase activity"/>
    <property type="evidence" value="ECO:0007669"/>
    <property type="project" value="UniProtKB-KW"/>
</dbReference>
<dbReference type="GeneID" id="102814745"/>
<dbReference type="SUPFAM" id="SSF48726">
    <property type="entry name" value="Immunoglobulin"/>
    <property type="match status" value="2"/>
</dbReference>
<dbReference type="Pfam" id="PF01582">
    <property type="entry name" value="TIR"/>
    <property type="match status" value="1"/>
</dbReference>
<feature type="transmembrane region" description="Helical" evidence="19">
    <location>
        <begin position="212"/>
        <end position="237"/>
    </location>
</feature>
<feature type="domain" description="Ig-like" evidence="21">
    <location>
        <begin position="95"/>
        <end position="202"/>
    </location>
</feature>
<evidence type="ECO:0000259" key="20">
    <source>
        <dbReference type="PROSITE" id="PS50104"/>
    </source>
</evidence>
<evidence type="ECO:0000256" key="10">
    <source>
        <dbReference type="ARBA" id="ARBA00022801"/>
    </source>
</evidence>
<keyword evidence="15" id="KW-0675">Receptor</keyword>
<evidence type="ECO:0000256" key="2">
    <source>
        <dbReference type="ARBA" id="ARBA00004479"/>
    </source>
</evidence>
<keyword evidence="17" id="KW-0393">Immunoglobulin domain</keyword>
<dbReference type="SMART" id="SM00255">
    <property type="entry name" value="TIR"/>
    <property type="match status" value="1"/>
</dbReference>
<dbReference type="InterPro" id="IPR015621">
    <property type="entry name" value="IL-1_rcpt_fam"/>
</dbReference>
<evidence type="ECO:0000256" key="11">
    <source>
        <dbReference type="ARBA" id="ARBA00022989"/>
    </source>
</evidence>
<keyword evidence="9" id="KW-0677">Repeat</keyword>
<evidence type="ECO:0000313" key="22">
    <source>
        <dbReference type="Proteomes" id="UP000504623"/>
    </source>
</evidence>
<keyword evidence="10" id="KW-0378">Hydrolase</keyword>
<dbReference type="RefSeq" id="XP_006870825.1">
    <property type="nucleotide sequence ID" value="XM_006870763.1"/>
</dbReference>
<evidence type="ECO:0000256" key="1">
    <source>
        <dbReference type="ARBA" id="ARBA00004236"/>
    </source>
</evidence>
<dbReference type="FunFam" id="3.40.50.10140:FF:000002">
    <property type="entry name" value="Interleukin 1 receptor accessory protein"/>
    <property type="match status" value="1"/>
</dbReference>
<accession>A0A9B0WXM3</accession>
<dbReference type="GO" id="GO:0004908">
    <property type="term" value="F:interleukin-1 receptor activity"/>
    <property type="evidence" value="ECO:0007669"/>
    <property type="project" value="InterPro"/>
</dbReference>
<protein>
    <submittedName>
        <fullName evidence="23">Interleukin-1 receptor-like 1</fullName>
    </submittedName>
</protein>
<dbReference type="PANTHER" id="PTHR11890">
    <property type="entry name" value="INTERLEUKIN-1 RECEPTOR FAMILY MEMBER"/>
    <property type="match status" value="1"/>
</dbReference>
<evidence type="ECO:0000256" key="7">
    <source>
        <dbReference type="ARBA" id="ARBA00022692"/>
    </source>
</evidence>
<keyword evidence="22" id="KW-1185">Reference proteome</keyword>
<dbReference type="PROSITE" id="PS50104">
    <property type="entry name" value="TIR"/>
    <property type="match status" value="1"/>
</dbReference>
<keyword evidence="7 19" id="KW-0812">Transmembrane</keyword>
<dbReference type="GO" id="GO:0002113">
    <property type="term" value="F:interleukin-33 binding"/>
    <property type="evidence" value="ECO:0007669"/>
    <property type="project" value="TreeGrafter"/>
</dbReference>
<keyword evidence="13 19" id="KW-0472">Membrane</keyword>
<dbReference type="InterPro" id="IPR004074">
    <property type="entry name" value="IL-1_rcpt_I/II-typ"/>
</dbReference>
<evidence type="ECO:0000256" key="15">
    <source>
        <dbReference type="ARBA" id="ARBA00023170"/>
    </source>
</evidence>
<dbReference type="Gene3D" id="3.40.50.10140">
    <property type="entry name" value="Toll/interleukin-1 receptor homology (TIR) domain"/>
    <property type="match status" value="1"/>
</dbReference>
<evidence type="ECO:0000313" key="23">
    <source>
        <dbReference type="RefSeq" id="XP_006870825.1"/>
    </source>
</evidence>
<keyword evidence="11 19" id="KW-1133">Transmembrane helix</keyword>
<dbReference type="InterPro" id="IPR035897">
    <property type="entry name" value="Toll_tir_struct_dom_sf"/>
</dbReference>
<dbReference type="PROSITE" id="PS50835">
    <property type="entry name" value="IG_LIKE"/>
    <property type="match status" value="2"/>
</dbReference>
<dbReference type="InterPro" id="IPR013783">
    <property type="entry name" value="Ig-like_fold"/>
</dbReference>
<evidence type="ECO:0000256" key="5">
    <source>
        <dbReference type="ARBA" id="ARBA00022475"/>
    </source>
</evidence>
<reference evidence="23" key="1">
    <citation type="submission" date="2025-08" db="UniProtKB">
        <authorList>
            <consortium name="RefSeq"/>
        </authorList>
    </citation>
    <scope>IDENTIFICATION</scope>
    <source>
        <tissue evidence="23">Spleen</tissue>
    </source>
</reference>
<evidence type="ECO:0000256" key="3">
    <source>
        <dbReference type="ARBA" id="ARBA00004613"/>
    </source>
</evidence>
<feature type="domain" description="TIR" evidence="20">
    <location>
        <begin position="258"/>
        <end position="418"/>
    </location>
</feature>
<evidence type="ECO:0000259" key="21">
    <source>
        <dbReference type="PROSITE" id="PS50835"/>
    </source>
</evidence>
<dbReference type="InterPro" id="IPR000157">
    <property type="entry name" value="TIR_dom"/>
</dbReference>
<name>A0A9B0WXM3_CHRAS</name>
<feature type="region of interest" description="Disordered" evidence="18">
    <location>
        <begin position="510"/>
        <end position="567"/>
    </location>
</feature>
<keyword evidence="8" id="KW-0732">Signal</keyword>
<dbReference type="GO" id="GO:0005576">
    <property type="term" value="C:extracellular region"/>
    <property type="evidence" value="ECO:0007669"/>
    <property type="project" value="UniProtKB-SubCell"/>
</dbReference>
<evidence type="ECO:0000256" key="4">
    <source>
        <dbReference type="ARBA" id="ARBA00009752"/>
    </source>
</evidence>
<dbReference type="OrthoDB" id="6132459at2759"/>
<keyword evidence="6" id="KW-0964">Secreted</keyword>
<sequence>MYSTVSGVRAYSQIFCPTVKLYNWTAPLEWFKNCKPLQESRYYRSEASLIIKNPSVSDSGDYTCKLIHNENGINYTVTATRTFLYKEGNILPLVPVIIAPLPNDTKEVEIGKEANITCFACMGLGHQILASVNWRVNGHDIKGVGEARIYQEEVQNKSPRNGSFCLRRILRITTVKEKDLSLKFDCLALNERAIRIHTVRLRKKNPIDRQSTYYIIAGFSVFLMLTSVLAILLKVFWIDFILLWRATVTPYKTRNDGKIYDAYVIYPRNHKGSPEGASSVEYFVHQLLPDVLENKCGYNLCIYGRDLLPGEDAATEVEANIQKSRRHIFILTPQIMNNPEFAYEQEIALHNALIQNNSKVILIEMEPLSEQGGLQFGKFQESLEHLMKVQGTIKWREDHVANKWSLNSKFWKHVRYQMPVPTKLPKNTLNLVSLNAQRQFILLAILPVYSLTTRWVRRRALGTGEPLPGLACHCHLLGVSGNPQSAGPDESPQLGSVKSRSFQLHPIAPALKQSQEVAGGTPEWRSRHLSRAERERTQSGNATPEPEHPPQAMASPLLQPPPAEFPC</sequence>
<dbReference type="PANTHER" id="PTHR11890:SF7">
    <property type="entry name" value="INTERLEUKIN-1 RECEPTOR-LIKE 1"/>
    <property type="match status" value="1"/>
</dbReference>
<dbReference type="InterPro" id="IPR036179">
    <property type="entry name" value="Ig-like_dom_sf"/>
</dbReference>
<evidence type="ECO:0000256" key="17">
    <source>
        <dbReference type="ARBA" id="ARBA00023319"/>
    </source>
</evidence>
<dbReference type="FunFam" id="2.60.40.10:FF:000188">
    <property type="entry name" value="Interleukin-1 receptor accessory protein-like 1"/>
    <property type="match status" value="1"/>
</dbReference>
<organism evidence="22 23">
    <name type="scientific">Chrysochloris asiatica</name>
    <name type="common">Cape golden mole</name>
    <dbReference type="NCBI Taxonomy" id="185453"/>
    <lineage>
        <taxon>Eukaryota</taxon>
        <taxon>Metazoa</taxon>
        <taxon>Chordata</taxon>
        <taxon>Craniata</taxon>
        <taxon>Vertebrata</taxon>
        <taxon>Euteleostomi</taxon>
        <taxon>Mammalia</taxon>
        <taxon>Eutheria</taxon>
        <taxon>Afrotheria</taxon>
        <taxon>Chrysochloridae</taxon>
        <taxon>Chrysochlorinae</taxon>
        <taxon>Chrysochloris</taxon>
    </lineage>
</organism>
<evidence type="ECO:0000256" key="6">
    <source>
        <dbReference type="ARBA" id="ARBA00022525"/>
    </source>
</evidence>
<dbReference type="GO" id="GO:0005886">
    <property type="term" value="C:plasma membrane"/>
    <property type="evidence" value="ECO:0007669"/>
    <property type="project" value="UniProtKB-SubCell"/>
</dbReference>
<feature type="domain" description="Ig-like" evidence="21">
    <location>
        <begin position="1"/>
        <end position="80"/>
    </location>
</feature>
<dbReference type="CTD" id="9173"/>
<evidence type="ECO:0000256" key="14">
    <source>
        <dbReference type="ARBA" id="ARBA00023157"/>
    </source>
</evidence>
<feature type="compositionally biased region" description="Basic and acidic residues" evidence="18">
    <location>
        <begin position="524"/>
        <end position="537"/>
    </location>
</feature>
<dbReference type="AlphaFoldDB" id="A0A9B0WXM3"/>
<feature type="compositionally biased region" description="Pro residues" evidence="18">
    <location>
        <begin position="558"/>
        <end position="567"/>
    </location>
</feature>
<evidence type="ECO:0000256" key="16">
    <source>
        <dbReference type="ARBA" id="ARBA00023180"/>
    </source>
</evidence>
<keyword evidence="5" id="KW-1003">Cell membrane</keyword>
<dbReference type="PRINTS" id="PR01536">
    <property type="entry name" value="INTRLKN1R12F"/>
</dbReference>
<evidence type="ECO:0000256" key="19">
    <source>
        <dbReference type="SAM" id="Phobius"/>
    </source>
</evidence>
<gene>
    <name evidence="23" type="primary">IL1RL1</name>
</gene>
<evidence type="ECO:0000256" key="18">
    <source>
        <dbReference type="SAM" id="MobiDB-lite"/>
    </source>
</evidence>
<dbReference type="Gene3D" id="2.60.40.10">
    <property type="entry name" value="Immunoglobulins"/>
    <property type="match status" value="2"/>
</dbReference>